<dbReference type="FunFam" id="3.40.50.450:FF:000001">
    <property type="entry name" value="ATP-dependent 6-phosphofructokinase"/>
    <property type="match status" value="1"/>
</dbReference>
<feature type="binding site" description="in other chain" evidence="15">
    <location>
        <begin position="250"/>
        <end position="253"/>
    </location>
    <ligand>
        <name>substrate</name>
        <note>ligand shared between dimeric partners</note>
    </ligand>
</feature>
<feature type="binding site" description="in other chain" evidence="15">
    <location>
        <position position="212"/>
    </location>
    <ligand>
        <name>ADP</name>
        <dbReference type="ChEBI" id="CHEBI:456216"/>
        <note>allosteric activator; ligand shared between dimeric partners</note>
    </ligand>
</feature>
<comment type="pathway">
    <text evidence="3 15">Carbohydrate degradation; glycolysis; D-glyceraldehyde 3-phosphate and glycerone phosphate from D-glucose: step 3/4.</text>
</comment>
<keyword evidence="18" id="KW-1185">Reference proteome</keyword>
<evidence type="ECO:0000256" key="1">
    <source>
        <dbReference type="ARBA" id="ARBA00001946"/>
    </source>
</evidence>
<protein>
    <recommendedName>
        <fullName evidence="15">ATP-dependent 6-phosphofructokinase</fullName>
        <shortName evidence="15">ATP-PFK</shortName>
        <shortName evidence="15">Phosphofructokinase</shortName>
        <ecNumber evidence="15">2.7.1.11</ecNumber>
    </recommendedName>
    <alternativeName>
        <fullName evidence="15">Phosphohexokinase</fullName>
    </alternativeName>
</protein>
<dbReference type="InterPro" id="IPR012003">
    <property type="entry name" value="ATP_PFK_prok-type"/>
</dbReference>
<evidence type="ECO:0000256" key="9">
    <source>
        <dbReference type="ARBA" id="ARBA00022741"/>
    </source>
</evidence>
<evidence type="ECO:0000256" key="4">
    <source>
        <dbReference type="ARBA" id="ARBA00011881"/>
    </source>
</evidence>
<dbReference type="NCBIfam" id="NF002872">
    <property type="entry name" value="PRK03202.1"/>
    <property type="match status" value="1"/>
</dbReference>
<evidence type="ECO:0000256" key="11">
    <source>
        <dbReference type="ARBA" id="ARBA00022840"/>
    </source>
</evidence>
<feature type="binding site" description="in other chain" evidence="15">
    <location>
        <begin position="170"/>
        <end position="172"/>
    </location>
    <ligand>
        <name>substrate</name>
        <note>ligand shared between dimeric partners</note>
    </ligand>
</feature>
<dbReference type="Gene3D" id="3.40.50.450">
    <property type="match status" value="1"/>
</dbReference>
<dbReference type="GO" id="GO:0005945">
    <property type="term" value="C:6-phosphofructokinase complex"/>
    <property type="evidence" value="ECO:0007669"/>
    <property type="project" value="TreeGrafter"/>
</dbReference>
<comment type="caution">
    <text evidence="15">Lacks conserved residue(s) required for the propagation of feature annotation.</text>
</comment>
<feature type="binding site" evidence="15">
    <location>
        <begin position="73"/>
        <end position="74"/>
    </location>
    <ligand>
        <name>ATP</name>
        <dbReference type="ChEBI" id="CHEBI:30616"/>
    </ligand>
</feature>
<dbReference type="HAMAP" id="MF_00339">
    <property type="entry name" value="Phosphofructokinase_I_B1"/>
    <property type="match status" value="1"/>
</dbReference>
<dbReference type="GO" id="GO:0042802">
    <property type="term" value="F:identical protein binding"/>
    <property type="evidence" value="ECO:0007669"/>
    <property type="project" value="TreeGrafter"/>
</dbReference>
<evidence type="ECO:0000256" key="15">
    <source>
        <dbReference type="HAMAP-Rule" id="MF_00339"/>
    </source>
</evidence>
<feature type="domain" description="Phosphofructokinase" evidence="16">
    <location>
        <begin position="4"/>
        <end position="276"/>
    </location>
</feature>
<dbReference type="Proteomes" id="UP000093044">
    <property type="component" value="Chromosome"/>
</dbReference>
<evidence type="ECO:0000256" key="7">
    <source>
        <dbReference type="ARBA" id="ARBA00022679"/>
    </source>
</evidence>
<comment type="similarity">
    <text evidence="15">Belongs to the phosphofructokinase type A (PFKA) family. ATP-dependent PFK group I subfamily. Prokaryotic clade 'B1' sub-subfamily.</text>
</comment>
<feature type="binding site" description="in other chain" evidence="15">
    <location>
        <begin position="186"/>
        <end position="188"/>
    </location>
    <ligand>
        <name>ADP</name>
        <dbReference type="ChEBI" id="CHEBI:456216"/>
        <note>allosteric activator; ligand shared between dimeric partners</note>
    </ligand>
</feature>
<dbReference type="Pfam" id="PF00365">
    <property type="entry name" value="PFK"/>
    <property type="match status" value="1"/>
</dbReference>
<dbReference type="GO" id="GO:0006002">
    <property type="term" value="P:fructose 6-phosphate metabolic process"/>
    <property type="evidence" value="ECO:0007669"/>
    <property type="project" value="UniProtKB-UniRule"/>
</dbReference>
<organism evidence="17 18">
    <name type="scientific">Cloacibacillus porcorum</name>
    <dbReference type="NCBI Taxonomy" id="1197717"/>
    <lineage>
        <taxon>Bacteria</taxon>
        <taxon>Thermotogati</taxon>
        <taxon>Synergistota</taxon>
        <taxon>Synergistia</taxon>
        <taxon>Synergistales</taxon>
        <taxon>Synergistaceae</taxon>
        <taxon>Cloacibacillus</taxon>
    </lineage>
</organism>
<keyword evidence="7 15" id="KW-0808">Transferase</keyword>
<evidence type="ECO:0000256" key="5">
    <source>
        <dbReference type="ARBA" id="ARBA00022490"/>
    </source>
</evidence>
<evidence type="ECO:0000256" key="14">
    <source>
        <dbReference type="ARBA" id="ARBA00048070"/>
    </source>
</evidence>
<proteinExistence type="inferred from homology"/>
<dbReference type="RefSeq" id="WP_066744365.1">
    <property type="nucleotide sequence ID" value="NZ_CAUFKJ010000040.1"/>
</dbReference>
<dbReference type="GO" id="GO:0048029">
    <property type="term" value="F:monosaccharide binding"/>
    <property type="evidence" value="ECO:0007669"/>
    <property type="project" value="TreeGrafter"/>
</dbReference>
<keyword evidence="5 15" id="KW-0963">Cytoplasm</keyword>
<evidence type="ECO:0000256" key="8">
    <source>
        <dbReference type="ARBA" id="ARBA00022723"/>
    </source>
</evidence>
<keyword evidence="12 15" id="KW-0460">Magnesium</keyword>
<keyword evidence="6 15" id="KW-0021">Allosteric enzyme</keyword>
<dbReference type="FunFam" id="3.40.50.460:FF:000002">
    <property type="entry name" value="ATP-dependent 6-phosphofructokinase"/>
    <property type="match status" value="1"/>
</dbReference>
<dbReference type="PIRSF" id="PIRSF000532">
    <property type="entry name" value="ATP_PFK_prok"/>
    <property type="match status" value="1"/>
</dbReference>
<feature type="active site" description="Proton acceptor" evidence="15">
    <location>
        <position position="128"/>
    </location>
</feature>
<dbReference type="GO" id="GO:0046872">
    <property type="term" value="F:metal ion binding"/>
    <property type="evidence" value="ECO:0007669"/>
    <property type="project" value="UniProtKB-KW"/>
</dbReference>
<dbReference type="InterPro" id="IPR022953">
    <property type="entry name" value="ATP_PFK"/>
</dbReference>
<comment type="catalytic activity">
    <reaction evidence="14 15">
        <text>beta-D-fructose 6-phosphate + ATP = beta-D-fructose 1,6-bisphosphate + ADP + H(+)</text>
        <dbReference type="Rhea" id="RHEA:16109"/>
        <dbReference type="ChEBI" id="CHEBI:15378"/>
        <dbReference type="ChEBI" id="CHEBI:30616"/>
        <dbReference type="ChEBI" id="CHEBI:32966"/>
        <dbReference type="ChEBI" id="CHEBI:57634"/>
        <dbReference type="ChEBI" id="CHEBI:456216"/>
        <dbReference type="EC" id="2.7.1.11"/>
    </reaction>
</comment>
<feature type="binding site" description="in other chain" evidence="15">
    <location>
        <begin position="126"/>
        <end position="128"/>
    </location>
    <ligand>
        <name>substrate</name>
        <note>ligand shared between dimeric partners</note>
    </ligand>
</feature>
<evidence type="ECO:0000313" key="17">
    <source>
        <dbReference type="EMBL" id="ANZ44846.1"/>
    </source>
</evidence>
<comment type="subcellular location">
    <subcellularLocation>
        <location evidence="2 15">Cytoplasm</location>
    </subcellularLocation>
</comment>
<dbReference type="GeneID" id="83057590"/>
<keyword evidence="13 15" id="KW-0324">Glycolysis</keyword>
<dbReference type="KEGG" id="cpor:BED41_06970"/>
<accession>A0A1B2I4F8</accession>
<dbReference type="STRING" id="1197717.BED41_06970"/>
<dbReference type="InterPro" id="IPR000023">
    <property type="entry name" value="Phosphofructokinase_dom"/>
</dbReference>
<dbReference type="GO" id="GO:0061621">
    <property type="term" value="P:canonical glycolysis"/>
    <property type="evidence" value="ECO:0007669"/>
    <property type="project" value="TreeGrafter"/>
</dbReference>
<gene>
    <name evidence="15" type="primary">pfkA</name>
    <name evidence="17" type="ORF">BED41_06970</name>
</gene>
<dbReference type="InterPro" id="IPR012828">
    <property type="entry name" value="PFKA_ATP_prok"/>
</dbReference>
<feature type="binding site" evidence="15">
    <location>
        <begin position="22"/>
        <end position="26"/>
    </location>
    <ligand>
        <name>ADP</name>
        <dbReference type="ChEBI" id="CHEBI:456216"/>
        <note>allosteric activator; ligand shared between dimeric partners</note>
    </ligand>
</feature>
<feature type="binding site" evidence="15">
    <location>
        <begin position="103"/>
        <end position="106"/>
    </location>
    <ligand>
        <name>ATP</name>
        <dbReference type="ChEBI" id="CHEBI:30616"/>
    </ligand>
</feature>
<dbReference type="OrthoDB" id="9802503at2"/>
<dbReference type="SUPFAM" id="SSF53784">
    <property type="entry name" value="Phosphofructokinase"/>
    <property type="match status" value="1"/>
</dbReference>
<dbReference type="GO" id="GO:0070095">
    <property type="term" value="F:fructose-6-phosphate binding"/>
    <property type="evidence" value="ECO:0007669"/>
    <property type="project" value="TreeGrafter"/>
</dbReference>
<keyword evidence="8 15" id="KW-0479">Metal-binding</keyword>
<comment type="subunit">
    <text evidence="4 15">Homotetramer.</text>
</comment>
<feature type="binding site" evidence="15">
    <location>
        <position position="12"/>
    </location>
    <ligand>
        <name>ATP</name>
        <dbReference type="ChEBI" id="CHEBI:30616"/>
    </ligand>
</feature>
<feature type="binding site" description="in other chain" evidence="15">
    <location>
        <begin position="214"/>
        <end position="216"/>
    </location>
    <ligand>
        <name>ADP</name>
        <dbReference type="ChEBI" id="CHEBI:456216"/>
        <note>allosteric activator; ligand shared between dimeric partners</note>
    </ligand>
</feature>
<dbReference type="NCBIfam" id="TIGR02482">
    <property type="entry name" value="PFKA_ATP"/>
    <property type="match status" value="1"/>
</dbReference>
<comment type="function">
    <text evidence="15">Catalyzes the phosphorylation of D-fructose 6-phosphate to fructose 1,6-bisphosphate by ATP, the first committing step of glycolysis.</text>
</comment>
<evidence type="ECO:0000256" key="3">
    <source>
        <dbReference type="ARBA" id="ARBA00004679"/>
    </source>
</evidence>
<evidence type="ECO:0000256" key="10">
    <source>
        <dbReference type="ARBA" id="ARBA00022777"/>
    </source>
</evidence>
<dbReference type="PRINTS" id="PR00476">
    <property type="entry name" value="PHFRCTKINASE"/>
</dbReference>
<dbReference type="AlphaFoldDB" id="A0A1B2I4F8"/>
<feature type="binding site" description="in other chain" evidence="15">
    <location>
        <position position="223"/>
    </location>
    <ligand>
        <name>substrate</name>
        <note>ligand shared between dimeric partners</note>
    </ligand>
</feature>
<evidence type="ECO:0000256" key="12">
    <source>
        <dbReference type="ARBA" id="ARBA00022842"/>
    </source>
</evidence>
<dbReference type="GO" id="GO:0016208">
    <property type="term" value="F:AMP binding"/>
    <property type="evidence" value="ECO:0007669"/>
    <property type="project" value="TreeGrafter"/>
</dbReference>
<evidence type="ECO:0000256" key="13">
    <source>
        <dbReference type="ARBA" id="ARBA00023152"/>
    </source>
</evidence>
<feature type="binding site" evidence="15">
    <location>
        <position position="104"/>
    </location>
    <ligand>
        <name>Mg(2+)</name>
        <dbReference type="ChEBI" id="CHEBI:18420"/>
        <note>catalytic</note>
    </ligand>
</feature>
<dbReference type="PANTHER" id="PTHR13697:SF4">
    <property type="entry name" value="ATP-DEPENDENT 6-PHOSPHOFRUCTOKINASE"/>
    <property type="match status" value="1"/>
</dbReference>
<dbReference type="GO" id="GO:0003872">
    <property type="term" value="F:6-phosphofructokinase activity"/>
    <property type="evidence" value="ECO:0007669"/>
    <property type="project" value="UniProtKB-UniRule"/>
</dbReference>
<evidence type="ECO:0000256" key="6">
    <source>
        <dbReference type="ARBA" id="ARBA00022533"/>
    </source>
</evidence>
<keyword evidence="10 15" id="KW-0418">Kinase</keyword>
<sequence length="320" mass="34113">MLRRIGVLTSGGDAPGMNASIRAVTRTALYHGLQVVGIRRGYEGLLEGDFVPLTRSSVGGILLHGGTMLRTARCPAFMRPEGINAGVSKLRENDIDALVVIGGDGSFRGAKELHDRGIHVVGVPGTIDNDMAGTDCTIGFDTACNTALECISKLRDTASSHDRMFIVEVMGRHAGFLALETGVACGAEFVLIPELPVDLEAIANKIHYAKQRGKTHSLIVLAEGVMSASELAEKLKGHCDYDPRIVVLGHLQRGGAPSCFDTVLASRLGAAAVEALIDGKRGMMVGRTKDEIVTVPLETAWTQHHPLDSDMLRLVETLSI</sequence>
<comment type="activity regulation">
    <text evidence="15">Allosterically activated by ADP and other diphosphonucleosides, and allosterically inhibited by phosphoenolpyruvate.</text>
</comment>
<dbReference type="InterPro" id="IPR035966">
    <property type="entry name" value="PKF_sf"/>
</dbReference>
<feature type="binding site" evidence="15">
    <location>
        <position position="163"/>
    </location>
    <ligand>
        <name>substrate</name>
        <note>ligand shared between dimeric partners</note>
    </ligand>
</feature>
<keyword evidence="11 15" id="KW-0067">ATP-binding</keyword>
<comment type="cofactor">
    <cofactor evidence="1 15">
        <name>Mg(2+)</name>
        <dbReference type="ChEBI" id="CHEBI:18420"/>
    </cofactor>
</comment>
<feature type="binding site" description="in other chain" evidence="15">
    <location>
        <position position="155"/>
    </location>
    <ligand>
        <name>ADP</name>
        <dbReference type="ChEBI" id="CHEBI:456216"/>
        <note>allosteric activator; ligand shared between dimeric partners</note>
    </ligand>
</feature>
<dbReference type="PANTHER" id="PTHR13697">
    <property type="entry name" value="PHOSPHOFRUCTOKINASE"/>
    <property type="match status" value="1"/>
</dbReference>
<keyword evidence="9 15" id="KW-0547">Nucleotide-binding</keyword>
<evidence type="ECO:0000259" key="16">
    <source>
        <dbReference type="Pfam" id="PF00365"/>
    </source>
</evidence>
<dbReference type="Gene3D" id="3.40.50.460">
    <property type="entry name" value="Phosphofructokinase domain"/>
    <property type="match status" value="1"/>
</dbReference>
<dbReference type="GO" id="GO:0030388">
    <property type="term" value="P:fructose 1,6-bisphosphate metabolic process"/>
    <property type="evidence" value="ECO:0007669"/>
    <property type="project" value="TreeGrafter"/>
</dbReference>
<evidence type="ECO:0000313" key="18">
    <source>
        <dbReference type="Proteomes" id="UP000093044"/>
    </source>
</evidence>
<name>A0A1B2I4F8_9BACT</name>
<dbReference type="EMBL" id="CP016757">
    <property type="protein sequence ID" value="ANZ44846.1"/>
    <property type="molecule type" value="Genomic_DNA"/>
</dbReference>
<feature type="binding site" evidence="15">
    <location>
        <position position="244"/>
    </location>
    <ligand>
        <name>substrate</name>
        <note>ligand shared between dimeric partners</note>
    </ligand>
</feature>
<dbReference type="UniPathway" id="UPA00109">
    <property type="reaction ID" value="UER00182"/>
</dbReference>
<reference evidence="17" key="1">
    <citation type="submission" date="2016-08" db="EMBL/GenBank/DDBJ databases">
        <title>Complete genome of Cloacibacillus porcorum.</title>
        <authorList>
            <person name="Looft T."/>
            <person name="Bayles D.O."/>
            <person name="Alt D.P."/>
        </authorList>
    </citation>
    <scope>NUCLEOTIDE SEQUENCE [LARGE SCALE GENOMIC DNA]</scope>
    <source>
        <strain evidence="17">CL-84</strain>
    </source>
</reference>
<dbReference type="EC" id="2.7.1.11" evidence="15"/>
<evidence type="ECO:0000256" key="2">
    <source>
        <dbReference type="ARBA" id="ARBA00004496"/>
    </source>
</evidence>
<dbReference type="GO" id="GO:0005524">
    <property type="term" value="F:ATP binding"/>
    <property type="evidence" value="ECO:0007669"/>
    <property type="project" value="UniProtKB-UniRule"/>
</dbReference>